<sequence>MNGDILEGKWKQMKGSMQARWGKFTDNDLDRIDGNRERLVGMVQERYGKDKEQAQKDVDEYLKDY</sequence>
<dbReference type="RefSeq" id="WP_070119141.1">
    <property type="nucleotide sequence ID" value="NZ_CAXATG010000006.1"/>
</dbReference>
<dbReference type="Proteomes" id="UP000175669">
    <property type="component" value="Unassembled WGS sequence"/>
</dbReference>
<dbReference type="Pfam" id="PF05532">
    <property type="entry name" value="CsbD"/>
    <property type="match status" value="1"/>
</dbReference>
<dbReference type="Gene3D" id="1.10.1470.10">
    <property type="entry name" value="YjbJ"/>
    <property type="match status" value="1"/>
</dbReference>
<dbReference type="EMBL" id="MASR01000003">
    <property type="protein sequence ID" value="OFE11205.1"/>
    <property type="molecule type" value="Genomic_DNA"/>
</dbReference>
<name>A0A1E8CFS8_9GAMM</name>
<dbReference type="PANTHER" id="PTHR34977:SF1">
    <property type="entry name" value="UPF0337 PROTEIN YJBJ"/>
    <property type="match status" value="1"/>
</dbReference>
<gene>
    <name evidence="3" type="ORF">PHACT_15305</name>
</gene>
<evidence type="ECO:0000313" key="3">
    <source>
        <dbReference type="EMBL" id="OFE11205.1"/>
    </source>
</evidence>
<dbReference type="InterPro" id="IPR026042">
    <property type="entry name" value="YjbJ"/>
</dbReference>
<evidence type="ECO:0000259" key="2">
    <source>
        <dbReference type="Pfam" id="PF05532"/>
    </source>
</evidence>
<dbReference type="PANTHER" id="PTHR34977">
    <property type="entry name" value="UPF0337 PROTEIN YJBJ"/>
    <property type="match status" value="1"/>
</dbReference>
<evidence type="ECO:0000256" key="1">
    <source>
        <dbReference type="ARBA" id="ARBA00009129"/>
    </source>
</evidence>
<evidence type="ECO:0000313" key="4">
    <source>
        <dbReference type="Proteomes" id="UP000175669"/>
    </source>
</evidence>
<dbReference type="SUPFAM" id="SSF69047">
    <property type="entry name" value="Hypothetical protein YjbJ"/>
    <property type="match status" value="1"/>
</dbReference>
<reference evidence="4" key="1">
    <citation type="submission" date="2016-07" db="EMBL/GenBank/DDBJ databases">
        <authorList>
            <person name="Florea S."/>
            <person name="Webb J.S."/>
            <person name="Jaromczyk J."/>
            <person name="Schardl C.L."/>
        </authorList>
    </citation>
    <scope>NUCLEOTIDE SEQUENCE [LARGE SCALE GENOMIC DNA]</scope>
    <source>
        <strain evidence="4">KCTC 42131</strain>
    </source>
</reference>
<protein>
    <recommendedName>
        <fullName evidence="2">CsbD-like domain-containing protein</fullName>
    </recommendedName>
</protein>
<dbReference type="OrthoDB" id="9796058at2"/>
<dbReference type="AlphaFoldDB" id="A0A1E8CFS8"/>
<dbReference type="PIRSF" id="PIRSF039008">
    <property type="entry name" value="YjbJ"/>
    <property type="match status" value="1"/>
</dbReference>
<accession>A0A1E8CFS8</accession>
<feature type="domain" description="CsbD-like" evidence="2">
    <location>
        <begin position="4"/>
        <end position="56"/>
    </location>
</feature>
<comment type="caution">
    <text evidence="3">The sequence shown here is derived from an EMBL/GenBank/DDBJ whole genome shotgun (WGS) entry which is preliminary data.</text>
</comment>
<organism evidence="3 4">
    <name type="scientific">Pseudohongiella acticola</name>
    <dbReference type="NCBI Taxonomy" id="1524254"/>
    <lineage>
        <taxon>Bacteria</taxon>
        <taxon>Pseudomonadati</taxon>
        <taxon>Pseudomonadota</taxon>
        <taxon>Gammaproteobacteria</taxon>
        <taxon>Pseudomonadales</taxon>
        <taxon>Pseudohongiellaceae</taxon>
        <taxon>Pseudohongiella</taxon>
    </lineage>
</organism>
<dbReference type="InterPro" id="IPR050423">
    <property type="entry name" value="UPF0337_stress_rsp"/>
</dbReference>
<dbReference type="InterPro" id="IPR036629">
    <property type="entry name" value="YjbJ_sf"/>
</dbReference>
<comment type="similarity">
    <text evidence="1">Belongs to the UPF0337 (CsbD) family.</text>
</comment>
<dbReference type="InterPro" id="IPR008462">
    <property type="entry name" value="CsbD"/>
</dbReference>
<keyword evidence="4" id="KW-1185">Reference proteome</keyword>
<proteinExistence type="inferred from homology"/>
<dbReference type="STRING" id="1524254.PHACT_15305"/>